<dbReference type="Proteomes" id="UP000094455">
    <property type="component" value="Unassembled WGS sequence"/>
</dbReference>
<keyword evidence="8" id="KW-1185">Reference proteome</keyword>
<reference evidence="7 8" key="1">
    <citation type="journal article" date="2016" name="Proc. Natl. Acad. Sci. U.S.A.">
        <title>Comparative genomics of biotechnologically important yeasts.</title>
        <authorList>
            <person name="Riley R."/>
            <person name="Haridas S."/>
            <person name="Wolfe K.H."/>
            <person name="Lopes M.R."/>
            <person name="Hittinger C.T."/>
            <person name="Goeker M."/>
            <person name="Salamov A.A."/>
            <person name="Wisecaver J.H."/>
            <person name="Long T.M."/>
            <person name="Calvey C.H."/>
            <person name="Aerts A.L."/>
            <person name="Barry K.W."/>
            <person name="Choi C."/>
            <person name="Clum A."/>
            <person name="Coughlan A.Y."/>
            <person name="Deshpande S."/>
            <person name="Douglass A.P."/>
            <person name="Hanson S.J."/>
            <person name="Klenk H.-P."/>
            <person name="LaButti K.M."/>
            <person name="Lapidus A."/>
            <person name="Lindquist E.A."/>
            <person name="Lipzen A.M."/>
            <person name="Meier-Kolthoff J.P."/>
            <person name="Ohm R.A."/>
            <person name="Otillar R.P."/>
            <person name="Pangilinan J.L."/>
            <person name="Peng Y."/>
            <person name="Rokas A."/>
            <person name="Rosa C.A."/>
            <person name="Scheuner C."/>
            <person name="Sibirny A.A."/>
            <person name="Slot J.C."/>
            <person name="Stielow J.B."/>
            <person name="Sun H."/>
            <person name="Kurtzman C.P."/>
            <person name="Blackwell M."/>
            <person name="Grigoriev I.V."/>
            <person name="Jeffries T.W."/>
        </authorList>
    </citation>
    <scope>NUCLEOTIDE SEQUENCE [LARGE SCALE GENOMIC DNA]</scope>
    <source>
        <strain evidence="7 8">NRRL Y-2026</strain>
    </source>
</reference>
<evidence type="ECO:0000313" key="8">
    <source>
        <dbReference type="Proteomes" id="UP000094455"/>
    </source>
</evidence>
<dbReference type="CDD" id="cd19677">
    <property type="entry name" value="UBR-box_UBR7"/>
    <property type="match status" value="1"/>
</dbReference>
<feature type="compositionally biased region" description="Acidic residues" evidence="5">
    <location>
        <begin position="210"/>
        <end position="223"/>
    </location>
</feature>
<feature type="region of interest" description="Disordered" evidence="5">
    <location>
        <begin position="174"/>
        <end position="223"/>
    </location>
</feature>
<dbReference type="PANTHER" id="PTHR13513">
    <property type="entry name" value="E3 UBIQUITIN-PROTEIN LIGASE UBR7"/>
    <property type="match status" value="1"/>
</dbReference>
<evidence type="ECO:0000256" key="4">
    <source>
        <dbReference type="PROSITE-ProRule" id="PRU00508"/>
    </source>
</evidence>
<dbReference type="RefSeq" id="XP_019019127.1">
    <property type="nucleotide sequence ID" value="XM_019162101.1"/>
</dbReference>
<dbReference type="GO" id="GO:0008270">
    <property type="term" value="F:zinc ion binding"/>
    <property type="evidence" value="ECO:0007669"/>
    <property type="project" value="UniProtKB-KW"/>
</dbReference>
<evidence type="ECO:0000256" key="3">
    <source>
        <dbReference type="ARBA" id="ARBA00022833"/>
    </source>
</evidence>
<evidence type="ECO:0000256" key="5">
    <source>
        <dbReference type="SAM" id="MobiDB-lite"/>
    </source>
</evidence>
<dbReference type="OrthoDB" id="5795902at2759"/>
<organism evidence="7 8">
    <name type="scientific">Pichia membranifaciens NRRL Y-2026</name>
    <dbReference type="NCBI Taxonomy" id="763406"/>
    <lineage>
        <taxon>Eukaryota</taxon>
        <taxon>Fungi</taxon>
        <taxon>Dikarya</taxon>
        <taxon>Ascomycota</taxon>
        <taxon>Saccharomycotina</taxon>
        <taxon>Pichiomycetes</taxon>
        <taxon>Pichiales</taxon>
        <taxon>Pichiaceae</taxon>
        <taxon>Pichia</taxon>
    </lineage>
</organism>
<evidence type="ECO:0000256" key="2">
    <source>
        <dbReference type="ARBA" id="ARBA00022771"/>
    </source>
</evidence>
<dbReference type="InterPro" id="IPR047506">
    <property type="entry name" value="UBR7-like_UBR-box"/>
</dbReference>
<dbReference type="GeneID" id="30178788"/>
<dbReference type="InterPro" id="IPR040204">
    <property type="entry name" value="UBR7"/>
</dbReference>
<evidence type="ECO:0000259" key="6">
    <source>
        <dbReference type="PROSITE" id="PS51157"/>
    </source>
</evidence>
<accession>A0A1E3NPH7</accession>
<dbReference type="AlphaFoldDB" id="A0A1E3NPH7"/>
<keyword evidence="2" id="KW-0863">Zinc-finger</keyword>
<sequence>EYLEDQQALEKQAREQMPYDPNECTFAMGALRQELYACLTCYRQTAQLNAVCYACSIRCHTSHDLVELFTKRSRTCDCGTSRVSGPCLVRYPQWTKLDAEFQSENDSHRFTPDIPDSNNRYGHNFKGEFCDCNMPYNPLTDSNMHQCTFGVKCDEDWYHEECIMGLRPGVVNRSPKRAARSQAIHGRDRLDELSEPGLDASSDNKVKAEVDDEDEHDDNDEEYDILPLPGFPDLDSFDSTICWKCASEYPAEMEQLVNTLHCETVISMISPDVSTTDEKASKRTKKDFPKTIFLKEDYREKLKHHVDTEPSSKLSVLLKKYPFLYLDDPIYRPPDDDDDASSVFELGIRELGNMPSDQAAQGLAAYEKIKSKLTEFLKPFAQEGKIVTEDEVKAFF</sequence>
<evidence type="ECO:0000313" key="7">
    <source>
        <dbReference type="EMBL" id="ODQ48014.1"/>
    </source>
</evidence>
<proteinExistence type="predicted"/>
<protein>
    <recommendedName>
        <fullName evidence="6">UBR-type domain-containing protein</fullName>
    </recommendedName>
</protein>
<feature type="zinc finger region" description="UBR-type" evidence="4">
    <location>
        <begin position="22"/>
        <end position="92"/>
    </location>
</feature>
<name>A0A1E3NPH7_9ASCO</name>
<dbReference type="PANTHER" id="PTHR13513:SF9">
    <property type="entry name" value="E3 UBIQUITIN-PROTEIN LIGASE UBR7-RELATED"/>
    <property type="match status" value="1"/>
</dbReference>
<keyword evidence="3" id="KW-0862">Zinc</keyword>
<feature type="non-terminal residue" evidence="7">
    <location>
        <position position="1"/>
    </location>
</feature>
<feature type="domain" description="UBR-type" evidence="6">
    <location>
        <begin position="22"/>
        <end position="92"/>
    </location>
</feature>
<dbReference type="EMBL" id="KV454002">
    <property type="protein sequence ID" value="ODQ48014.1"/>
    <property type="molecule type" value="Genomic_DNA"/>
</dbReference>
<keyword evidence="1" id="KW-0479">Metal-binding</keyword>
<evidence type="ECO:0000256" key="1">
    <source>
        <dbReference type="ARBA" id="ARBA00022723"/>
    </source>
</evidence>
<gene>
    <name evidence="7" type="ORF">PICMEDRAFT_19001</name>
</gene>
<dbReference type="Pfam" id="PF02207">
    <property type="entry name" value="zf-UBR"/>
    <property type="match status" value="1"/>
</dbReference>
<dbReference type="GO" id="GO:0005737">
    <property type="term" value="C:cytoplasm"/>
    <property type="evidence" value="ECO:0007669"/>
    <property type="project" value="TreeGrafter"/>
</dbReference>
<feature type="non-terminal residue" evidence="7">
    <location>
        <position position="396"/>
    </location>
</feature>
<dbReference type="SMART" id="SM00396">
    <property type="entry name" value="ZnF_UBR1"/>
    <property type="match status" value="1"/>
</dbReference>
<dbReference type="InterPro" id="IPR003126">
    <property type="entry name" value="Znf_UBR"/>
</dbReference>
<dbReference type="PROSITE" id="PS51157">
    <property type="entry name" value="ZF_UBR"/>
    <property type="match status" value="1"/>
</dbReference>
<dbReference type="GO" id="GO:0061630">
    <property type="term" value="F:ubiquitin protein ligase activity"/>
    <property type="evidence" value="ECO:0007669"/>
    <property type="project" value="InterPro"/>
</dbReference>